<proteinExistence type="predicted"/>
<accession>A0A0U1CZP1</accession>
<sequence>MTPHGSDDWDDANDSDGLDALDFDASSLDGDASGLDALPDYVAADEDHDAGLDAVHDYADHGAAEFENDGFGAINDEAKPDDQERIPVVQAINPPGTVTVTAYLNGSVAQVDLDPKVTMLTEAQLADEVRFVAGVAAKRATAVMHIGVVNMLVEQGMDFRDAQDFVATNLPYATPEQAGEAELASSRGTPVRLAERRSSARPERSQQSDEFVCNLPVAAVMIGHVSHILVKLCLTRYSRQNWASTLRPEFRLILASNVLLRRCQSQIKCVVVSFPARLIDRRSPV</sequence>
<feature type="compositionally biased region" description="Acidic residues" evidence="1">
    <location>
        <begin position="8"/>
        <end position="22"/>
    </location>
</feature>
<evidence type="ECO:0000313" key="3">
    <source>
        <dbReference type="Proteomes" id="UP000182227"/>
    </source>
</evidence>
<evidence type="ECO:0000313" key="2">
    <source>
        <dbReference type="EMBL" id="CQD03542.1"/>
    </source>
</evidence>
<dbReference type="Proteomes" id="UP000182227">
    <property type="component" value="Unassembled WGS sequence"/>
</dbReference>
<reference evidence="2 3" key="1">
    <citation type="submission" date="2015-03" db="EMBL/GenBank/DDBJ databases">
        <authorList>
            <person name="Murphy D."/>
        </authorList>
    </citation>
    <scope>NUCLEOTIDE SEQUENCE [LARGE SCALE GENOMIC DNA]</scope>
    <source>
        <strain evidence="2 3">D16</strain>
    </source>
</reference>
<dbReference type="AlphaFoldDB" id="A0A0U1CZP1"/>
<gene>
    <name evidence="2" type="primary">espH_2</name>
    <name evidence="2" type="ORF">BN970_00493</name>
</gene>
<protein>
    <submittedName>
        <fullName evidence="2">ESX-1 secretion-associated protein EspH</fullName>
    </submittedName>
</protein>
<organism evidence="2 3">
    <name type="scientific">Mycolicibacterium conceptionense</name>
    <dbReference type="NCBI Taxonomy" id="451644"/>
    <lineage>
        <taxon>Bacteria</taxon>
        <taxon>Bacillati</taxon>
        <taxon>Actinomycetota</taxon>
        <taxon>Actinomycetes</taxon>
        <taxon>Mycobacteriales</taxon>
        <taxon>Mycobacteriaceae</taxon>
        <taxon>Mycolicibacterium</taxon>
    </lineage>
</organism>
<evidence type="ECO:0000256" key="1">
    <source>
        <dbReference type="SAM" id="MobiDB-lite"/>
    </source>
</evidence>
<feature type="region of interest" description="Disordered" evidence="1">
    <location>
        <begin position="177"/>
        <end position="205"/>
    </location>
</feature>
<feature type="compositionally biased region" description="Basic and acidic residues" evidence="1">
    <location>
        <begin position="193"/>
        <end position="205"/>
    </location>
</feature>
<name>A0A0U1CZP1_9MYCO</name>
<feature type="region of interest" description="Disordered" evidence="1">
    <location>
        <begin position="1"/>
        <end position="26"/>
    </location>
</feature>
<dbReference type="EMBL" id="CTEF01000001">
    <property type="protein sequence ID" value="CQD03542.1"/>
    <property type="molecule type" value="Genomic_DNA"/>
</dbReference>